<gene>
    <name evidence="2" type="ORF">NCTC13159_00866</name>
</gene>
<name>A0AAJ4Z9S2_PANPU</name>
<dbReference type="EMBL" id="UGSJ01000001">
    <property type="protein sequence ID" value="SUA89402.1"/>
    <property type="molecule type" value="Genomic_DNA"/>
</dbReference>
<evidence type="ECO:0000313" key="3">
    <source>
        <dbReference type="Proteomes" id="UP000254589"/>
    </source>
</evidence>
<accession>A0AAJ4Z9S2</accession>
<dbReference type="SUPFAM" id="SSF89372">
    <property type="entry name" value="Fucose-specific lectin"/>
    <property type="match status" value="1"/>
</dbReference>
<dbReference type="RefSeq" id="WP_052267131.1">
    <property type="nucleotide sequence ID" value="NZ_CP010310.2"/>
</dbReference>
<evidence type="ECO:0000313" key="2">
    <source>
        <dbReference type="EMBL" id="SUA89402.1"/>
    </source>
</evidence>
<sequence length="298" mass="32911">MHNNDPFPPLDPSVDPTIAIVMYSSKWYIMTYADNSGSMQLDVSYGNEHDDGHGLLAYLNGYPAMAVYNGVVYLTHQASLTDHALWHMTYDGTNWSFDTTIPNVYLNESPGMAVFNGNLYVAHQGSDTTGAANSLWYTVTNGRAWSQDKNIPGIQMNGSPAMAVFNDTLYLFFRGIDGSTLWYTTTTDGKTWPNQWQVDGVSMRNSPSAAVRDGVLYVAYHNSDDGTICYSTYDGNSERNWSPPATIEMTTTLPIADKGSPAIYLDDTNNYLMLAYTYPSGFQNLISVVPPQPTIDGD</sequence>
<organism evidence="2 3">
    <name type="scientific">Pandoraea pulmonicola</name>
    <dbReference type="NCBI Taxonomy" id="93221"/>
    <lineage>
        <taxon>Bacteria</taxon>
        <taxon>Pseudomonadati</taxon>
        <taxon>Pseudomonadota</taxon>
        <taxon>Betaproteobacteria</taxon>
        <taxon>Burkholderiales</taxon>
        <taxon>Burkholderiaceae</taxon>
        <taxon>Pandoraea</taxon>
    </lineage>
</organism>
<proteinExistence type="predicted"/>
<dbReference type="AlphaFoldDB" id="A0AAJ4Z9S2"/>
<dbReference type="InterPro" id="IPR058502">
    <property type="entry name" value="PLL-like_beta-prop"/>
</dbReference>
<comment type="caution">
    <text evidence="2">The sequence shown here is derived from an EMBL/GenBank/DDBJ whole genome shotgun (WGS) entry which is preliminary data.</text>
</comment>
<dbReference type="Proteomes" id="UP000254589">
    <property type="component" value="Unassembled WGS sequence"/>
</dbReference>
<feature type="domain" description="PLL-like beta propeller" evidence="1">
    <location>
        <begin position="80"/>
        <end position="226"/>
    </location>
</feature>
<dbReference type="Pfam" id="PF26607">
    <property type="entry name" value="DUF8189"/>
    <property type="match status" value="1"/>
</dbReference>
<dbReference type="Gene3D" id="2.120.10.70">
    <property type="entry name" value="Fucose-specific lectin"/>
    <property type="match status" value="1"/>
</dbReference>
<evidence type="ECO:0000259" key="1">
    <source>
        <dbReference type="Pfam" id="PF26607"/>
    </source>
</evidence>
<reference evidence="2 3" key="1">
    <citation type="submission" date="2018-06" db="EMBL/GenBank/DDBJ databases">
        <authorList>
            <consortium name="Pathogen Informatics"/>
            <person name="Doyle S."/>
        </authorList>
    </citation>
    <scope>NUCLEOTIDE SEQUENCE [LARGE SCALE GENOMIC DNA]</scope>
    <source>
        <strain evidence="2 3">NCTC13159</strain>
    </source>
</reference>
<protein>
    <recommendedName>
        <fullName evidence="1">PLL-like beta propeller domain-containing protein</fullName>
    </recommendedName>
</protein>